<reference evidence="1 2" key="2">
    <citation type="submission" date="2019-02" db="EMBL/GenBank/DDBJ databases">
        <title>'Lichenibacterium ramalinii' gen. nov. sp. nov., 'Lichenibacterium minor' gen. nov. sp. nov.</title>
        <authorList>
            <person name="Pankratov T."/>
        </authorList>
    </citation>
    <scope>NUCLEOTIDE SEQUENCE [LARGE SCALE GENOMIC DNA]</scope>
    <source>
        <strain evidence="1 2">RmlP001</strain>
    </source>
</reference>
<evidence type="ECO:0000313" key="1">
    <source>
        <dbReference type="EMBL" id="RYB06658.1"/>
    </source>
</evidence>
<proteinExistence type="predicted"/>
<dbReference type="Proteomes" id="UP000289411">
    <property type="component" value="Unassembled WGS sequence"/>
</dbReference>
<gene>
    <name evidence="1" type="ORF">D3272_04825</name>
</gene>
<accession>A0A4Q2RJP3</accession>
<dbReference type="RefSeq" id="WP_129218015.1">
    <property type="nucleotide sequence ID" value="NZ_QYBC01000003.1"/>
</dbReference>
<comment type="caution">
    <text evidence="1">The sequence shown here is derived from an EMBL/GenBank/DDBJ whole genome shotgun (WGS) entry which is preliminary data.</text>
</comment>
<dbReference type="OrthoDB" id="9884105at2"/>
<protein>
    <submittedName>
        <fullName evidence="1">Uncharacterized protein</fullName>
    </submittedName>
</protein>
<reference evidence="1 2" key="1">
    <citation type="submission" date="2018-09" db="EMBL/GenBank/DDBJ databases">
        <authorList>
            <person name="Grouzdev D.S."/>
            <person name="Krutkina M.S."/>
        </authorList>
    </citation>
    <scope>NUCLEOTIDE SEQUENCE [LARGE SCALE GENOMIC DNA]</scope>
    <source>
        <strain evidence="1 2">RmlP001</strain>
    </source>
</reference>
<organism evidence="1 2">
    <name type="scientific">Lichenibacterium ramalinae</name>
    <dbReference type="NCBI Taxonomy" id="2316527"/>
    <lineage>
        <taxon>Bacteria</taxon>
        <taxon>Pseudomonadati</taxon>
        <taxon>Pseudomonadota</taxon>
        <taxon>Alphaproteobacteria</taxon>
        <taxon>Hyphomicrobiales</taxon>
        <taxon>Lichenihabitantaceae</taxon>
        <taxon>Lichenibacterium</taxon>
    </lineage>
</organism>
<evidence type="ECO:0000313" key="2">
    <source>
        <dbReference type="Proteomes" id="UP000289411"/>
    </source>
</evidence>
<dbReference type="AlphaFoldDB" id="A0A4Q2RJP3"/>
<name>A0A4Q2RJP3_9HYPH</name>
<keyword evidence="2" id="KW-1185">Reference proteome</keyword>
<sequence length="82" mass="8817">MIYEHTTQKRHFVIEWARPNAWGENGEGKWVASCNGAQLVAGGHPAAVLKALLNGDCMPALDGANPATLELPPHLDGWSTAR</sequence>
<dbReference type="EMBL" id="QYBC01000003">
    <property type="protein sequence ID" value="RYB06658.1"/>
    <property type="molecule type" value="Genomic_DNA"/>
</dbReference>